<dbReference type="Proteomes" id="UP000095601">
    <property type="component" value="Unassembled WGS sequence"/>
</dbReference>
<keyword evidence="1" id="KW-0812">Transmembrane</keyword>
<feature type="transmembrane region" description="Helical" evidence="1">
    <location>
        <begin position="154"/>
        <end position="170"/>
    </location>
</feature>
<feature type="transmembrane region" description="Helical" evidence="1">
    <location>
        <begin position="316"/>
        <end position="332"/>
    </location>
</feature>
<dbReference type="GO" id="GO:0016757">
    <property type="term" value="F:glycosyltransferase activity"/>
    <property type="evidence" value="ECO:0007669"/>
    <property type="project" value="UniProtKB-KW"/>
</dbReference>
<evidence type="ECO:0000313" key="3">
    <source>
        <dbReference type="Proteomes" id="UP000095601"/>
    </source>
</evidence>
<feature type="transmembrane region" description="Helical" evidence="1">
    <location>
        <begin position="128"/>
        <end position="148"/>
    </location>
</feature>
<sequence length="339" mass="39487">MLSNNLLMQKISDKLLINLLLPIVLLTMVFYGFNSAYFPYSTLEKLPDYYYSNVYNFRFISRDALVWFFEQFNAVFTNLNPPIKEYALQYGTLFYHSFFLFNAFFLVLTSWCLSKIFALKTFANTSEVVKIIIHTFILLLISVTSYVLTPYDSPALFLFAITVFFTLKYFEERKPQQLIIISALIFISTLNRETSSLNIAFLGALFLNKEILKKEKLQKFTRIIALPVFAFLLAYISVRIFMKTDEATVSEGIYLVQNLTKPNNILGILFFIIFIRWTQKISSSQQNISKISAFLLLCSPYLLMILMVGILWEIRLFIPIIIGIILLSQMNFEEETKMD</sequence>
<name>A0A1E5UBD1_9FLAO</name>
<evidence type="ECO:0000256" key="1">
    <source>
        <dbReference type="SAM" id="Phobius"/>
    </source>
</evidence>
<keyword evidence="2" id="KW-0808">Transferase</keyword>
<comment type="caution">
    <text evidence="2">The sequence shown here is derived from an EMBL/GenBank/DDBJ whole genome shotgun (WGS) entry which is preliminary data.</text>
</comment>
<dbReference type="EMBL" id="MKGI01000078">
    <property type="protein sequence ID" value="OEL10221.1"/>
    <property type="molecule type" value="Genomic_DNA"/>
</dbReference>
<feature type="transmembrane region" description="Helical" evidence="1">
    <location>
        <begin position="15"/>
        <end position="33"/>
    </location>
</feature>
<gene>
    <name evidence="2" type="ORF">BHF72_0585</name>
</gene>
<feature type="transmembrane region" description="Helical" evidence="1">
    <location>
        <begin position="291"/>
        <end position="310"/>
    </location>
</feature>
<proteinExistence type="predicted"/>
<organism evidence="2 3">
    <name type="scientific">Cloacibacterium normanense</name>
    <dbReference type="NCBI Taxonomy" id="237258"/>
    <lineage>
        <taxon>Bacteria</taxon>
        <taxon>Pseudomonadati</taxon>
        <taxon>Bacteroidota</taxon>
        <taxon>Flavobacteriia</taxon>
        <taxon>Flavobacteriales</taxon>
        <taxon>Weeksellaceae</taxon>
    </lineage>
</organism>
<evidence type="ECO:0000313" key="2">
    <source>
        <dbReference type="EMBL" id="OEL10221.1"/>
    </source>
</evidence>
<dbReference type="STRING" id="237258.SAMN04489756_10516"/>
<protein>
    <submittedName>
        <fullName evidence="2">Dolichyl-phosphate-mannose-mannosyltransferase family protein</fullName>
    </submittedName>
</protein>
<feature type="transmembrane region" description="Helical" evidence="1">
    <location>
        <begin position="93"/>
        <end position="116"/>
    </location>
</feature>
<feature type="transmembrane region" description="Helical" evidence="1">
    <location>
        <begin position="223"/>
        <end position="242"/>
    </location>
</feature>
<reference evidence="2 3" key="1">
    <citation type="submission" date="2016-09" db="EMBL/GenBank/DDBJ databases">
        <authorList>
            <person name="Capua I."/>
            <person name="De Benedictis P."/>
            <person name="Joannis T."/>
            <person name="Lombin L.H."/>
            <person name="Cattoli G."/>
        </authorList>
    </citation>
    <scope>NUCLEOTIDE SEQUENCE [LARGE SCALE GENOMIC DNA]</scope>
    <source>
        <strain evidence="2 3">NRS-1</strain>
    </source>
</reference>
<keyword evidence="2" id="KW-0328">Glycosyltransferase</keyword>
<dbReference type="AlphaFoldDB" id="A0A1E5UBD1"/>
<keyword evidence="1" id="KW-1133">Transmembrane helix</keyword>
<accession>A0A1E5UBD1</accession>
<keyword evidence="1" id="KW-0472">Membrane</keyword>
<keyword evidence="3" id="KW-1185">Reference proteome</keyword>
<feature type="transmembrane region" description="Helical" evidence="1">
    <location>
        <begin position="262"/>
        <end position="279"/>
    </location>
</feature>